<sequence length="167" mass="18950">MAGKASGLASTIFCRLFKAPASGSRLFAVPQSHCFQTNSRTLLSLHSSDFSSKQHFCSSFSSSTPQHLNFLSRSLLGGLCSRGGIVSNSHAQPCGQLEQRRFYQAALRPRLICPGCYFVWRHGRKHVECSDHPRHKQMKRVAKRKMWKEDYTSGDWIRALDFNKAHY</sequence>
<keyword evidence="2 5" id="KW-0689">Ribosomal protein</keyword>
<dbReference type="AlphaFoldDB" id="A0AAV4EPC5"/>
<name>A0AAV4EPC5_9GAST</name>
<gene>
    <name evidence="5" type="ORF">ElyMa_003592800</name>
</gene>
<protein>
    <recommendedName>
        <fullName evidence="4">39S ribosomal protein L36, mitochondrial</fullName>
    </recommendedName>
</protein>
<evidence type="ECO:0000313" key="5">
    <source>
        <dbReference type="EMBL" id="GFR62893.1"/>
    </source>
</evidence>
<feature type="non-terminal residue" evidence="5">
    <location>
        <position position="167"/>
    </location>
</feature>
<dbReference type="GO" id="GO:0005840">
    <property type="term" value="C:ribosome"/>
    <property type="evidence" value="ECO:0007669"/>
    <property type="project" value="UniProtKB-KW"/>
</dbReference>
<dbReference type="GO" id="GO:0006412">
    <property type="term" value="P:translation"/>
    <property type="evidence" value="ECO:0007669"/>
    <property type="project" value="InterPro"/>
</dbReference>
<comment type="similarity">
    <text evidence="1">Belongs to the bacterial ribosomal protein bL36 family.</text>
</comment>
<keyword evidence="3" id="KW-0687">Ribonucleoprotein</keyword>
<evidence type="ECO:0000313" key="6">
    <source>
        <dbReference type="Proteomes" id="UP000762676"/>
    </source>
</evidence>
<proteinExistence type="inferred from homology"/>
<dbReference type="SUPFAM" id="SSF57840">
    <property type="entry name" value="Ribosomal protein L36"/>
    <property type="match status" value="1"/>
</dbReference>
<dbReference type="Proteomes" id="UP000762676">
    <property type="component" value="Unassembled WGS sequence"/>
</dbReference>
<accession>A0AAV4EPC5</accession>
<dbReference type="InterPro" id="IPR000473">
    <property type="entry name" value="Ribosomal_bL36"/>
</dbReference>
<dbReference type="InterPro" id="IPR035977">
    <property type="entry name" value="Ribosomal_bL36_sp"/>
</dbReference>
<comment type="caution">
    <text evidence="5">The sequence shown here is derived from an EMBL/GenBank/DDBJ whole genome shotgun (WGS) entry which is preliminary data.</text>
</comment>
<organism evidence="5 6">
    <name type="scientific">Elysia marginata</name>
    <dbReference type="NCBI Taxonomy" id="1093978"/>
    <lineage>
        <taxon>Eukaryota</taxon>
        <taxon>Metazoa</taxon>
        <taxon>Spiralia</taxon>
        <taxon>Lophotrochozoa</taxon>
        <taxon>Mollusca</taxon>
        <taxon>Gastropoda</taxon>
        <taxon>Heterobranchia</taxon>
        <taxon>Euthyneura</taxon>
        <taxon>Panpulmonata</taxon>
        <taxon>Sacoglossa</taxon>
        <taxon>Placobranchoidea</taxon>
        <taxon>Plakobranchidae</taxon>
        <taxon>Elysia</taxon>
    </lineage>
</organism>
<dbReference type="GO" id="GO:1990904">
    <property type="term" value="C:ribonucleoprotein complex"/>
    <property type="evidence" value="ECO:0007669"/>
    <property type="project" value="UniProtKB-KW"/>
</dbReference>
<reference evidence="5 6" key="1">
    <citation type="journal article" date="2021" name="Elife">
        <title>Chloroplast acquisition without the gene transfer in kleptoplastic sea slugs, Plakobranchus ocellatus.</title>
        <authorList>
            <person name="Maeda T."/>
            <person name="Takahashi S."/>
            <person name="Yoshida T."/>
            <person name="Shimamura S."/>
            <person name="Takaki Y."/>
            <person name="Nagai Y."/>
            <person name="Toyoda A."/>
            <person name="Suzuki Y."/>
            <person name="Arimoto A."/>
            <person name="Ishii H."/>
            <person name="Satoh N."/>
            <person name="Nishiyama T."/>
            <person name="Hasebe M."/>
            <person name="Maruyama T."/>
            <person name="Minagawa J."/>
            <person name="Obokata J."/>
            <person name="Shigenobu S."/>
        </authorList>
    </citation>
    <scope>NUCLEOTIDE SEQUENCE [LARGE SCALE GENOMIC DNA]</scope>
</reference>
<dbReference type="Pfam" id="PF00444">
    <property type="entry name" value="Ribosomal_L36"/>
    <property type="match status" value="1"/>
</dbReference>
<evidence type="ECO:0000256" key="4">
    <source>
        <dbReference type="ARBA" id="ARBA00035411"/>
    </source>
</evidence>
<evidence type="ECO:0000256" key="2">
    <source>
        <dbReference type="ARBA" id="ARBA00022980"/>
    </source>
</evidence>
<dbReference type="EMBL" id="BMAT01007363">
    <property type="protein sequence ID" value="GFR62893.1"/>
    <property type="molecule type" value="Genomic_DNA"/>
</dbReference>
<evidence type="ECO:0000256" key="1">
    <source>
        <dbReference type="ARBA" id="ARBA00007645"/>
    </source>
</evidence>
<evidence type="ECO:0000256" key="3">
    <source>
        <dbReference type="ARBA" id="ARBA00023274"/>
    </source>
</evidence>
<dbReference type="GO" id="GO:0003735">
    <property type="term" value="F:structural constituent of ribosome"/>
    <property type="evidence" value="ECO:0007669"/>
    <property type="project" value="InterPro"/>
</dbReference>
<keyword evidence="6" id="KW-1185">Reference proteome</keyword>